<dbReference type="GO" id="GO:0008270">
    <property type="term" value="F:zinc ion binding"/>
    <property type="evidence" value="ECO:0007669"/>
    <property type="project" value="UniProtKB-KW"/>
</dbReference>
<protein>
    <submittedName>
        <fullName evidence="11">PHD-zinc-finger like domain-containing protein</fullName>
    </submittedName>
</protein>
<keyword evidence="4 7" id="KW-0863">Zinc-finger</keyword>
<dbReference type="Pfam" id="PF13832">
    <property type="entry name" value="zf-HC5HC2H_2"/>
    <property type="match status" value="1"/>
</dbReference>
<evidence type="ECO:0000256" key="4">
    <source>
        <dbReference type="ARBA" id="ARBA00022771"/>
    </source>
</evidence>
<proteinExistence type="predicted"/>
<feature type="region of interest" description="Disordered" evidence="8">
    <location>
        <begin position="793"/>
        <end position="864"/>
    </location>
</feature>
<evidence type="ECO:0000259" key="9">
    <source>
        <dbReference type="PROSITE" id="PS50016"/>
    </source>
</evidence>
<feature type="domain" description="PHD-type" evidence="9">
    <location>
        <begin position="189"/>
        <end position="239"/>
    </location>
</feature>
<feature type="domain" description="PHD-type" evidence="10">
    <location>
        <begin position="243"/>
        <end position="361"/>
    </location>
</feature>
<evidence type="ECO:0000256" key="8">
    <source>
        <dbReference type="SAM" id="MobiDB-lite"/>
    </source>
</evidence>
<evidence type="ECO:0000256" key="5">
    <source>
        <dbReference type="ARBA" id="ARBA00022833"/>
    </source>
</evidence>
<dbReference type="InterPro" id="IPR050701">
    <property type="entry name" value="Histone_Mod_Regulator"/>
</dbReference>
<feature type="compositionally biased region" description="Acidic residues" evidence="8">
    <location>
        <begin position="741"/>
        <end position="751"/>
    </location>
</feature>
<dbReference type="InterPro" id="IPR034732">
    <property type="entry name" value="EPHD"/>
</dbReference>
<dbReference type="AlphaFoldDB" id="A0A6A6PBR6"/>
<organism evidence="11 12">
    <name type="scientific">Lineolata rhizophorae</name>
    <dbReference type="NCBI Taxonomy" id="578093"/>
    <lineage>
        <taxon>Eukaryota</taxon>
        <taxon>Fungi</taxon>
        <taxon>Dikarya</taxon>
        <taxon>Ascomycota</taxon>
        <taxon>Pezizomycotina</taxon>
        <taxon>Dothideomycetes</taxon>
        <taxon>Dothideomycetes incertae sedis</taxon>
        <taxon>Lineolatales</taxon>
        <taxon>Lineolataceae</taxon>
        <taxon>Lineolata</taxon>
    </lineage>
</organism>
<dbReference type="InterPro" id="IPR013083">
    <property type="entry name" value="Znf_RING/FYVE/PHD"/>
</dbReference>
<dbReference type="CDD" id="cd15670">
    <property type="entry name" value="ePHD_BRPF"/>
    <property type="match status" value="1"/>
</dbReference>
<dbReference type="PROSITE" id="PS01359">
    <property type="entry name" value="ZF_PHD_1"/>
    <property type="match status" value="1"/>
</dbReference>
<evidence type="ECO:0000256" key="7">
    <source>
        <dbReference type="PROSITE-ProRule" id="PRU00146"/>
    </source>
</evidence>
<dbReference type="Pfam" id="PF10513">
    <property type="entry name" value="EPL1"/>
    <property type="match status" value="1"/>
</dbReference>
<evidence type="ECO:0000256" key="2">
    <source>
        <dbReference type="ARBA" id="ARBA00022723"/>
    </source>
</evidence>
<dbReference type="PROSITE" id="PS51805">
    <property type="entry name" value="EPHD"/>
    <property type="match status" value="1"/>
</dbReference>
<dbReference type="FunFam" id="3.30.40.10:FF:000007">
    <property type="entry name" value="Bromodomain containing 1, isoform CRA_b"/>
    <property type="match status" value="1"/>
</dbReference>
<feature type="region of interest" description="Disordered" evidence="8">
    <location>
        <begin position="929"/>
        <end position="970"/>
    </location>
</feature>
<dbReference type="InterPro" id="IPR011011">
    <property type="entry name" value="Znf_FYVE_PHD"/>
</dbReference>
<sequence>MLNGLGSPPAPRIVPLPAHNPKERLNLPKPSFREVDTFKAYEQDQSVQINYVDRTMASVGYQESDIFIRPERTLIRMADGSIEEDLDLGLLKSDADGHGGSAIGRVEYDMDEQDERWLEAYNFQRKEEQAEPIKPAIFEITMTQIEREWHALEKKIPKPNPKPPQTHRPRSSSAAAVNGEPAAPGEEQDSKCAICDDGDCENTNAIVFCDGCDTAVHQECYGVPFIPEGQWLCRKCQLIGRGTPTCIFCPNIDGAFKQTNTNRWAHLLCAVWIPEVSLGNQTFMEPVMEVEKVPKQRWKLTCYICKQKMGACIQCGNKNCFTAFHVTCARRAKLFLKMKSSHGGSTIMDASALKAFCDKHVPPDWRKEYNVELATSEAKRFYRQTMRGRRWADSQQSALAMTSSQPQNSIEIDDMMLLEESGRKRKMPAIPKNVWRLPSGAPIVPHAVFHNVENSLVRFSIRKRKEYVYEACKYWTLKREARRGAALLKRLQLQMDSFSSMEITRRNFVGMGAAGRPRLQRRIQFAETLQDDMAQILVLCEKVKERETLKLQDAECLKSIIDTVYFPVPPLLWPVLEKAQNLDSKGVFATGFKSVQTKLEERFYTTVPAFAADMGSVFISVLGLPLANESMDANQQLNGAIVKNAGLTQEQKDKKKLAKRIIKAIQGSLEEAYRKEVELTGKPLQRELCDLDAMLEHSIRVQQEVGRVVITGADADGSDEELTRKGSGAVGAETAAASSEMDVDADGEEEEVRNGPKGVSNGNGANGIHHQEADNKASIPIPKEEKDAAIKPAPAGLSVPDIAMPDADDDSGVGAEGPVNGSNGEGAPAPSNGVNGPQSRASEQPKDPVSLSEGGVPWYMAPFDPSGTTVHDEVWTGREVVRGLSEELSELDDDEVNGLVDVDADMQDAGGTAATAGAGSGIAALPNGADGGGAANGVEGAQRAGGDGLLKPVAAAGPRKKTKRRRAAYR</sequence>
<dbReference type="InterPro" id="IPR001965">
    <property type="entry name" value="Znf_PHD"/>
</dbReference>
<keyword evidence="5" id="KW-0862">Zinc</keyword>
<dbReference type="InterPro" id="IPR019542">
    <property type="entry name" value="Enhancer_polycomb-like_N"/>
</dbReference>
<feature type="region of interest" description="Disordered" evidence="8">
    <location>
        <begin position="717"/>
        <end position="775"/>
    </location>
</feature>
<dbReference type="Gene3D" id="3.30.40.10">
    <property type="entry name" value="Zinc/RING finger domain, C3HC4 (zinc finger)"/>
    <property type="match status" value="2"/>
</dbReference>
<gene>
    <name evidence="11" type="ORF">BDY21DRAFT_331976</name>
</gene>
<dbReference type="GO" id="GO:0006357">
    <property type="term" value="P:regulation of transcription by RNA polymerase II"/>
    <property type="evidence" value="ECO:0007669"/>
    <property type="project" value="TreeGrafter"/>
</dbReference>
<name>A0A6A6PBR6_9PEZI</name>
<evidence type="ECO:0000313" key="11">
    <source>
        <dbReference type="EMBL" id="KAF2461394.1"/>
    </source>
</evidence>
<reference evidence="11" key="1">
    <citation type="journal article" date="2020" name="Stud. Mycol.">
        <title>101 Dothideomycetes genomes: a test case for predicting lifestyles and emergence of pathogens.</title>
        <authorList>
            <person name="Haridas S."/>
            <person name="Albert R."/>
            <person name="Binder M."/>
            <person name="Bloem J."/>
            <person name="Labutti K."/>
            <person name="Salamov A."/>
            <person name="Andreopoulos B."/>
            <person name="Baker S."/>
            <person name="Barry K."/>
            <person name="Bills G."/>
            <person name="Bluhm B."/>
            <person name="Cannon C."/>
            <person name="Castanera R."/>
            <person name="Culley D."/>
            <person name="Daum C."/>
            <person name="Ezra D."/>
            <person name="Gonzalez J."/>
            <person name="Henrissat B."/>
            <person name="Kuo A."/>
            <person name="Liang C."/>
            <person name="Lipzen A."/>
            <person name="Lutzoni F."/>
            <person name="Magnuson J."/>
            <person name="Mondo S."/>
            <person name="Nolan M."/>
            <person name="Ohm R."/>
            <person name="Pangilinan J."/>
            <person name="Park H.-J."/>
            <person name="Ramirez L."/>
            <person name="Alfaro M."/>
            <person name="Sun H."/>
            <person name="Tritt A."/>
            <person name="Yoshinaga Y."/>
            <person name="Zwiers L.-H."/>
            <person name="Turgeon B."/>
            <person name="Goodwin S."/>
            <person name="Spatafora J."/>
            <person name="Crous P."/>
            <person name="Grigoriev I."/>
        </authorList>
    </citation>
    <scope>NUCLEOTIDE SEQUENCE</scope>
    <source>
        <strain evidence="11">ATCC 16933</strain>
    </source>
</reference>
<keyword evidence="3" id="KW-0677">Repeat</keyword>
<accession>A0A6A6PBR6</accession>
<evidence type="ECO:0000313" key="12">
    <source>
        <dbReference type="Proteomes" id="UP000799766"/>
    </source>
</evidence>
<comment type="subcellular location">
    <subcellularLocation>
        <location evidence="1">Nucleus</location>
    </subcellularLocation>
</comment>
<dbReference type="GO" id="GO:0005634">
    <property type="term" value="C:nucleus"/>
    <property type="evidence" value="ECO:0007669"/>
    <property type="project" value="UniProtKB-SubCell"/>
</dbReference>
<dbReference type="SMART" id="SM00249">
    <property type="entry name" value="PHD"/>
    <property type="match status" value="2"/>
</dbReference>
<dbReference type="Proteomes" id="UP000799766">
    <property type="component" value="Unassembled WGS sequence"/>
</dbReference>
<dbReference type="CDD" id="cd15492">
    <property type="entry name" value="PHD_BRPF_JADE_like"/>
    <property type="match status" value="1"/>
</dbReference>
<evidence type="ECO:0000256" key="3">
    <source>
        <dbReference type="ARBA" id="ARBA00022737"/>
    </source>
</evidence>
<dbReference type="PANTHER" id="PTHR13793:SF107">
    <property type="entry name" value="BROMODOMAIN-CONTAINING PROTEIN HOMOLOG"/>
    <property type="match status" value="1"/>
</dbReference>
<dbReference type="SUPFAM" id="SSF57903">
    <property type="entry name" value="FYVE/PHD zinc finger"/>
    <property type="match status" value="1"/>
</dbReference>
<feature type="region of interest" description="Disordered" evidence="8">
    <location>
        <begin position="154"/>
        <end position="189"/>
    </location>
</feature>
<feature type="compositionally biased region" description="Basic residues" evidence="8">
    <location>
        <begin position="958"/>
        <end position="970"/>
    </location>
</feature>
<evidence type="ECO:0000256" key="6">
    <source>
        <dbReference type="ARBA" id="ARBA00023242"/>
    </source>
</evidence>
<dbReference type="InterPro" id="IPR019787">
    <property type="entry name" value="Znf_PHD-finger"/>
</dbReference>
<dbReference type="Pfam" id="PF13831">
    <property type="entry name" value="PHD_2"/>
    <property type="match status" value="1"/>
</dbReference>
<evidence type="ECO:0000256" key="1">
    <source>
        <dbReference type="ARBA" id="ARBA00004123"/>
    </source>
</evidence>
<dbReference type="InterPro" id="IPR019786">
    <property type="entry name" value="Zinc_finger_PHD-type_CS"/>
</dbReference>
<keyword evidence="6" id="KW-0539">Nucleus</keyword>
<feature type="compositionally biased region" description="Polar residues" evidence="8">
    <location>
        <begin position="832"/>
        <end position="842"/>
    </location>
</feature>
<dbReference type="EMBL" id="MU001671">
    <property type="protein sequence ID" value="KAF2461394.1"/>
    <property type="molecule type" value="Genomic_DNA"/>
</dbReference>
<keyword evidence="2" id="KW-0479">Metal-binding</keyword>
<evidence type="ECO:0000259" key="10">
    <source>
        <dbReference type="PROSITE" id="PS51805"/>
    </source>
</evidence>
<keyword evidence="12" id="KW-1185">Reference proteome</keyword>
<dbReference type="OrthoDB" id="20839at2759"/>
<dbReference type="PROSITE" id="PS50016">
    <property type="entry name" value="ZF_PHD_2"/>
    <property type="match status" value="1"/>
</dbReference>
<dbReference type="PANTHER" id="PTHR13793">
    <property type="entry name" value="PHD FINGER PROTEINS"/>
    <property type="match status" value="1"/>
</dbReference>
<feature type="region of interest" description="Disordered" evidence="8">
    <location>
        <begin position="1"/>
        <end position="25"/>
    </location>
</feature>